<dbReference type="AlphaFoldDB" id="A0A914EE05"/>
<organism evidence="2 3">
    <name type="scientific">Acrobeloides nanus</name>
    <dbReference type="NCBI Taxonomy" id="290746"/>
    <lineage>
        <taxon>Eukaryota</taxon>
        <taxon>Metazoa</taxon>
        <taxon>Ecdysozoa</taxon>
        <taxon>Nematoda</taxon>
        <taxon>Chromadorea</taxon>
        <taxon>Rhabditida</taxon>
        <taxon>Tylenchina</taxon>
        <taxon>Cephalobomorpha</taxon>
        <taxon>Cephaloboidea</taxon>
        <taxon>Cephalobidae</taxon>
        <taxon>Acrobeloides</taxon>
    </lineage>
</organism>
<dbReference type="WBParaSite" id="ACRNAN_scaffold7162.g28584.t1">
    <property type="protein sequence ID" value="ACRNAN_scaffold7162.g28584.t1"/>
    <property type="gene ID" value="ACRNAN_scaffold7162.g28584"/>
</dbReference>
<evidence type="ECO:0000313" key="3">
    <source>
        <dbReference type="WBParaSite" id="ACRNAN_scaffold7162.g28584.t1"/>
    </source>
</evidence>
<keyword evidence="1" id="KW-0472">Membrane</keyword>
<accession>A0A914EE05</accession>
<reference evidence="3" key="1">
    <citation type="submission" date="2022-11" db="UniProtKB">
        <authorList>
            <consortium name="WormBaseParasite"/>
        </authorList>
    </citation>
    <scope>IDENTIFICATION</scope>
</reference>
<keyword evidence="1" id="KW-0812">Transmembrane</keyword>
<keyword evidence="2" id="KW-1185">Reference proteome</keyword>
<evidence type="ECO:0000256" key="1">
    <source>
        <dbReference type="SAM" id="Phobius"/>
    </source>
</evidence>
<name>A0A914EE05_9BILA</name>
<dbReference type="Proteomes" id="UP000887540">
    <property type="component" value="Unplaced"/>
</dbReference>
<protein>
    <submittedName>
        <fullName evidence="3">Uncharacterized protein</fullName>
    </submittedName>
</protein>
<keyword evidence="1" id="KW-1133">Transmembrane helix</keyword>
<evidence type="ECO:0000313" key="2">
    <source>
        <dbReference type="Proteomes" id="UP000887540"/>
    </source>
</evidence>
<proteinExistence type="predicted"/>
<feature type="transmembrane region" description="Helical" evidence="1">
    <location>
        <begin position="6"/>
        <end position="27"/>
    </location>
</feature>
<sequence length="56" mass="6190">GSSYEWRLIFVIAAGINILAGIFFIFFGSAETQKWNEYKQKNSNKISGGEIASEGT</sequence>